<keyword evidence="5" id="KW-0560">Oxidoreductase</keyword>
<evidence type="ECO:0000313" key="8">
    <source>
        <dbReference type="EMBL" id="KAG0141726.1"/>
    </source>
</evidence>
<evidence type="ECO:0000256" key="5">
    <source>
        <dbReference type="ARBA" id="ARBA00023002"/>
    </source>
</evidence>
<dbReference type="OrthoDB" id="407275at2759"/>
<dbReference type="Proteomes" id="UP000886653">
    <property type="component" value="Unassembled WGS sequence"/>
</dbReference>
<keyword evidence="4" id="KW-0274">FAD</keyword>
<dbReference type="Gene3D" id="3.30.465.10">
    <property type="match status" value="1"/>
</dbReference>
<evidence type="ECO:0000313" key="9">
    <source>
        <dbReference type="Proteomes" id="UP000886653"/>
    </source>
</evidence>
<organism evidence="8 9">
    <name type="scientific">Cronartium quercuum f. sp. fusiforme G11</name>
    <dbReference type="NCBI Taxonomy" id="708437"/>
    <lineage>
        <taxon>Eukaryota</taxon>
        <taxon>Fungi</taxon>
        <taxon>Dikarya</taxon>
        <taxon>Basidiomycota</taxon>
        <taxon>Pucciniomycotina</taxon>
        <taxon>Pucciniomycetes</taxon>
        <taxon>Pucciniales</taxon>
        <taxon>Coleosporiaceae</taxon>
        <taxon>Cronartium</taxon>
    </lineage>
</organism>
<evidence type="ECO:0000256" key="1">
    <source>
        <dbReference type="ARBA" id="ARBA00001974"/>
    </source>
</evidence>
<dbReference type="SUPFAM" id="SSF56176">
    <property type="entry name" value="FAD-binding/transporter-associated domain-like"/>
    <property type="match status" value="1"/>
</dbReference>
<accession>A0A9P6T7B1</accession>
<dbReference type="InterPro" id="IPR050416">
    <property type="entry name" value="FAD-linked_Oxidoreductase"/>
</dbReference>
<dbReference type="Gene3D" id="3.40.462.20">
    <property type="match status" value="1"/>
</dbReference>
<keyword evidence="9" id="KW-1185">Reference proteome</keyword>
<gene>
    <name evidence="8" type="ORF">CROQUDRAFT_51291</name>
</gene>
<feature type="signal peptide" evidence="6">
    <location>
        <begin position="1"/>
        <end position="20"/>
    </location>
</feature>
<evidence type="ECO:0000259" key="7">
    <source>
        <dbReference type="PROSITE" id="PS51387"/>
    </source>
</evidence>
<keyword evidence="3" id="KW-0285">Flavoprotein</keyword>
<evidence type="ECO:0000256" key="2">
    <source>
        <dbReference type="ARBA" id="ARBA00005466"/>
    </source>
</evidence>
<dbReference type="AlphaFoldDB" id="A0A9P6T7B1"/>
<dbReference type="InterPro" id="IPR036318">
    <property type="entry name" value="FAD-bd_PCMH-like_sf"/>
</dbReference>
<protein>
    <recommendedName>
        <fullName evidence="7">FAD-binding PCMH-type domain-containing protein</fullName>
    </recommendedName>
</protein>
<dbReference type="PANTHER" id="PTHR42973:SF39">
    <property type="entry name" value="FAD-BINDING PCMH-TYPE DOMAIN-CONTAINING PROTEIN"/>
    <property type="match status" value="1"/>
</dbReference>
<dbReference type="PROSITE" id="PS00862">
    <property type="entry name" value="OX2_COVAL_FAD"/>
    <property type="match status" value="1"/>
</dbReference>
<proteinExistence type="inferred from homology"/>
<comment type="cofactor">
    <cofactor evidence="1">
        <name>FAD</name>
        <dbReference type="ChEBI" id="CHEBI:57692"/>
    </cofactor>
</comment>
<dbReference type="InterPro" id="IPR016166">
    <property type="entry name" value="FAD-bd_PCMH"/>
</dbReference>
<keyword evidence="6" id="KW-0732">Signal</keyword>
<dbReference type="GO" id="GO:0071949">
    <property type="term" value="F:FAD binding"/>
    <property type="evidence" value="ECO:0007669"/>
    <property type="project" value="InterPro"/>
</dbReference>
<reference evidence="8" key="1">
    <citation type="submission" date="2013-11" db="EMBL/GenBank/DDBJ databases">
        <title>Genome sequence of the fusiform rust pathogen reveals effectors for host alternation and coevolution with pine.</title>
        <authorList>
            <consortium name="DOE Joint Genome Institute"/>
            <person name="Smith K."/>
            <person name="Pendleton A."/>
            <person name="Kubisiak T."/>
            <person name="Anderson C."/>
            <person name="Salamov A."/>
            <person name="Aerts A."/>
            <person name="Riley R."/>
            <person name="Clum A."/>
            <person name="Lindquist E."/>
            <person name="Ence D."/>
            <person name="Campbell M."/>
            <person name="Kronenberg Z."/>
            <person name="Feau N."/>
            <person name="Dhillon B."/>
            <person name="Hamelin R."/>
            <person name="Burleigh J."/>
            <person name="Smith J."/>
            <person name="Yandell M."/>
            <person name="Nelson C."/>
            <person name="Grigoriev I."/>
            <person name="Davis J."/>
        </authorList>
    </citation>
    <scope>NUCLEOTIDE SEQUENCE</scope>
    <source>
        <strain evidence="8">G11</strain>
    </source>
</reference>
<feature type="chain" id="PRO_5040190128" description="FAD-binding PCMH-type domain-containing protein" evidence="6">
    <location>
        <begin position="21"/>
        <end position="502"/>
    </location>
</feature>
<comment type="similarity">
    <text evidence="2">Belongs to the oxygen-dependent FAD-linked oxidoreductase family.</text>
</comment>
<dbReference type="InterPro" id="IPR012951">
    <property type="entry name" value="BBE"/>
</dbReference>
<dbReference type="EMBL" id="MU167374">
    <property type="protein sequence ID" value="KAG0141726.1"/>
    <property type="molecule type" value="Genomic_DNA"/>
</dbReference>
<dbReference type="InterPro" id="IPR006093">
    <property type="entry name" value="Oxy_OxRdtase_FAD_BS"/>
</dbReference>
<dbReference type="Pfam" id="PF01565">
    <property type="entry name" value="FAD_binding_4"/>
    <property type="match status" value="1"/>
</dbReference>
<feature type="domain" description="FAD-binding PCMH-type" evidence="7">
    <location>
        <begin position="55"/>
        <end position="228"/>
    </location>
</feature>
<evidence type="ECO:0000256" key="3">
    <source>
        <dbReference type="ARBA" id="ARBA00022630"/>
    </source>
</evidence>
<comment type="caution">
    <text evidence="8">The sequence shown here is derived from an EMBL/GenBank/DDBJ whole genome shotgun (WGS) entry which is preliminary data.</text>
</comment>
<dbReference type="InterPro" id="IPR016169">
    <property type="entry name" value="FAD-bd_PCMH_sub2"/>
</dbReference>
<dbReference type="GO" id="GO:0016491">
    <property type="term" value="F:oxidoreductase activity"/>
    <property type="evidence" value="ECO:0007669"/>
    <property type="project" value="UniProtKB-KW"/>
</dbReference>
<name>A0A9P6T7B1_9BASI</name>
<sequence length="502" mass="54223">MLISLLTLTWALCSCVMINADTASLRQAFSQLGIDAFFPGDSSYNKFAAAFNQRFTIIPAAIVFPNNTQDVSNSIGVAVKEKLPVSPRSGGHSYAAYGLGGTDGALVVDLSRLRNLSVDQTTGHAVVGSGNRLGDVAIGLNSQGGRAIPHGTCPYVGMGGHAAFGGYGYTSRQWGLTLDNIIGHEIVLANGSVVETSQNKSSDLFWASRGAGASFGIIVSFKFQTYPAPSQTTGFSYQWDLSRDEFADALIKYQAFCYTDLPASLGLDANLYKGSSSGRILFNLVGGWFGDNSGFAAAIQPFLAVMPKPTQQSVTPSDWLTNLQGSAGSQRLSSSGVDLTAEHNTFYAKSLTTPASAPPSNASLRAFSQYLSQEGWQTSTYWMIQFELYGGSKSAVTSVDANATAFAQRNIFWTIQFYTSSSNRQPPFPDEGLTFLDKMMATIVDNNPSGWQYGAYANYVDDRLAPAAWKSLYYNTHYQRLTEIKSAYDPQNVFSYPQSITE</sequence>
<dbReference type="PANTHER" id="PTHR42973">
    <property type="entry name" value="BINDING OXIDOREDUCTASE, PUTATIVE (AFU_ORTHOLOGUE AFUA_1G17690)-RELATED"/>
    <property type="match status" value="1"/>
</dbReference>
<dbReference type="PROSITE" id="PS51387">
    <property type="entry name" value="FAD_PCMH"/>
    <property type="match status" value="1"/>
</dbReference>
<evidence type="ECO:0000256" key="4">
    <source>
        <dbReference type="ARBA" id="ARBA00022827"/>
    </source>
</evidence>
<dbReference type="InterPro" id="IPR006094">
    <property type="entry name" value="Oxid_FAD_bind_N"/>
</dbReference>
<evidence type="ECO:0000256" key="6">
    <source>
        <dbReference type="SAM" id="SignalP"/>
    </source>
</evidence>
<dbReference type="Pfam" id="PF08031">
    <property type="entry name" value="BBE"/>
    <property type="match status" value="1"/>
</dbReference>